<proteinExistence type="predicted"/>
<dbReference type="Gene3D" id="1.10.8.730">
    <property type="match status" value="1"/>
</dbReference>
<dbReference type="Proteomes" id="UP000192478">
    <property type="component" value="Chromosome"/>
</dbReference>
<dbReference type="PANTHER" id="PTHR30121">
    <property type="entry name" value="UNCHARACTERIZED PROTEIN YJGR-RELATED"/>
    <property type="match status" value="1"/>
</dbReference>
<sequence length="802" mass="92581">MPMQAVKKPDMQRKHFKQGRKKETLLSVVIDSVRNQKQNQVTSTQDTIPYRQMFKDGICQIDDTHFNKTIAYNDINYQLAHSEDKEVIFSEWCNFLNYFDHSVSFQLTFINELANIDEEKKSIEIKSQDDEFDDIREEYREMLMEQLEKGNNGLTRRKYITFTIECEGLNEAKGKLAKIENNILNNFKLLGVTSFCLNGKERLEVLHNILTTDKVFTFDWNEKTERGLSTKDYIAPSIFDFNNKRYFRMDKKVGQSLHMMILAPELSDRTLADFLDMKSEMIVSYHVQSIDQQKAIKIIKGKISDLDKMKIEEQKKAVRAGYDMDVIPTDINTYADEAKRILRDLQSRNERWFMVTIIVTNIARTKAELETNIFQAKTIGQQYQCNLKPYDYEQENCLMASLPIGVNNLYPKRGLTTSALAIFVPFTTQELFMGGQSLYYGVNALSNNMIMVDRKRLKNPNGLVLGVPGSGKSFSSKREITNVFLITDDDIIICDPEGEYRPLVEALGGQVINISPTSKDYVNPLDLNMDYSDDESPLALKSDFIMSLMELVCGGKNGLLPVEKTIIDRCVHIIYQKYLLNPIPENMPILEDLWNALKEQGSKEADNLADALEIYVKGSLQVFNHRTNVELKNRLVCFNIKELGKNLKKLGMLIVQDQVWNRVTINRDKRKSTWYYIDEFHLLLKEEQTSAYSVEIWKRFRKWGGIPTGITQNVKDFLESKEIENIFENSNFIYLLAQAPADKEFLSKKLNISKMQLSYVSNSPPGEGLLIYGGVIIPFKDHFPEDTKLYQLMTTRLEEQAG</sequence>
<dbReference type="SUPFAM" id="SSF52540">
    <property type="entry name" value="P-loop containing nucleoside triphosphate hydrolases"/>
    <property type="match status" value="1"/>
</dbReference>
<name>A0AAC9WHU5_9CLOT</name>
<reference evidence="2 3" key="1">
    <citation type="submission" date="2017-03" db="EMBL/GenBank/DDBJ databases">
        <title>Complete sequence of Clostridium formicaceticum DSM 92.</title>
        <authorList>
            <person name="Poehlein A."/>
            <person name="Karl M."/>
            <person name="Bengelsdorf F.R."/>
            <person name="Duerre P."/>
            <person name="Daniel R."/>
        </authorList>
    </citation>
    <scope>NUCLEOTIDE SEQUENCE [LARGE SCALE GENOMIC DNA]</scope>
    <source>
        <strain evidence="2 3">DSM 92</strain>
    </source>
</reference>
<dbReference type="PANTHER" id="PTHR30121:SF6">
    <property type="entry name" value="SLR6007 PROTEIN"/>
    <property type="match status" value="1"/>
</dbReference>
<evidence type="ECO:0000259" key="1">
    <source>
        <dbReference type="Pfam" id="PF19044"/>
    </source>
</evidence>
<dbReference type="Pfam" id="PF19044">
    <property type="entry name" value="P-loop_TraG"/>
    <property type="match status" value="1"/>
</dbReference>
<feature type="domain" description="TraG P-loop" evidence="1">
    <location>
        <begin position="453"/>
        <end position="743"/>
    </location>
</feature>
<dbReference type="NCBIfam" id="NF045971">
    <property type="entry name" value="conju_CD1110"/>
    <property type="match status" value="1"/>
</dbReference>
<gene>
    <name evidence="2" type="ORF">CLFO_35350</name>
</gene>
<organism evidence="2 3">
    <name type="scientific">Clostridium formicaceticum</name>
    <dbReference type="NCBI Taxonomy" id="1497"/>
    <lineage>
        <taxon>Bacteria</taxon>
        <taxon>Bacillati</taxon>
        <taxon>Bacillota</taxon>
        <taxon>Clostridia</taxon>
        <taxon>Eubacteriales</taxon>
        <taxon>Clostridiaceae</taxon>
        <taxon>Clostridium</taxon>
    </lineage>
</organism>
<dbReference type="InterPro" id="IPR051162">
    <property type="entry name" value="T4SS_component"/>
</dbReference>
<dbReference type="AlphaFoldDB" id="A0AAC9WHU5"/>
<evidence type="ECO:0000313" key="2">
    <source>
        <dbReference type="EMBL" id="ARE89129.1"/>
    </source>
</evidence>
<dbReference type="EMBL" id="CP020559">
    <property type="protein sequence ID" value="ARE89129.1"/>
    <property type="molecule type" value="Genomic_DNA"/>
</dbReference>
<dbReference type="InterPro" id="IPR043964">
    <property type="entry name" value="P-loop_TraG"/>
</dbReference>
<accession>A0AAC9WHU5</accession>
<dbReference type="Gene3D" id="3.40.50.300">
    <property type="entry name" value="P-loop containing nucleotide triphosphate hydrolases"/>
    <property type="match status" value="1"/>
</dbReference>
<protein>
    <submittedName>
        <fullName evidence="2">AAA-like domain protein</fullName>
    </submittedName>
</protein>
<evidence type="ECO:0000313" key="3">
    <source>
        <dbReference type="Proteomes" id="UP000192478"/>
    </source>
</evidence>
<dbReference type="InterPro" id="IPR027417">
    <property type="entry name" value="P-loop_NTPase"/>
</dbReference>